<dbReference type="EMBL" id="SNYN01000003">
    <property type="protein sequence ID" value="TDQ53593.1"/>
    <property type="molecule type" value="Genomic_DNA"/>
</dbReference>
<evidence type="ECO:0000313" key="3">
    <source>
        <dbReference type="Proteomes" id="UP000295281"/>
    </source>
</evidence>
<feature type="region of interest" description="Disordered" evidence="1">
    <location>
        <begin position="61"/>
        <end position="97"/>
    </location>
</feature>
<evidence type="ECO:0000313" key="2">
    <source>
        <dbReference type="EMBL" id="TDQ53593.1"/>
    </source>
</evidence>
<name>A0A4R6V139_9ACTN</name>
<gene>
    <name evidence="2" type="ORF">EV190_10340</name>
</gene>
<dbReference type="RefSeq" id="WP_133740523.1">
    <property type="nucleotide sequence ID" value="NZ_SNYN01000003.1"/>
</dbReference>
<reference evidence="2 3" key="1">
    <citation type="submission" date="2019-03" db="EMBL/GenBank/DDBJ databases">
        <title>Genomic Encyclopedia of Type Strains, Phase IV (KMG-IV): sequencing the most valuable type-strain genomes for metagenomic binning, comparative biology and taxonomic classification.</title>
        <authorList>
            <person name="Goeker M."/>
        </authorList>
    </citation>
    <scope>NUCLEOTIDE SEQUENCE [LARGE SCALE GENOMIC DNA]</scope>
    <source>
        <strain evidence="2 3">DSM 46770</strain>
    </source>
</reference>
<feature type="compositionally biased region" description="Basic and acidic residues" evidence="1">
    <location>
        <begin position="80"/>
        <end position="91"/>
    </location>
</feature>
<keyword evidence="3" id="KW-1185">Reference proteome</keyword>
<dbReference type="OrthoDB" id="3216306at2"/>
<comment type="caution">
    <text evidence="2">The sequence shown here is derived from an EMBL/GenBank/DDBJ whole genome shotgun (WGS) entry which is preliminary data.</text>
</comment>
<sequence length="97" mass="10865">MSDIDELRPGEGNATKVSVSLPEGTVAAVRKRVGSREFSSYVAEAIEQQLRRQVLAEVVAEHETENGPVPERSRKKVRSAWHDAERRHAEWSVKQSA</sequence>
<evidence type="ECO:0000256" key="1">
    <source>
        <dbReference type="SAM" id="MobiDB-lite"/>
    </source>
</evidence>
<accession>A0A4R6V139</accession>
<organism evidence="2 3">
    <name type="scientific">Actinorugispora endophytica</name>
    <dbReference type="NCBI Taxonomy" id="1605990"/>
    <lineage>
        <taxon>Bacteria</taxon>
        <taxon>Bacillati</taxon>
        <taxon>Actinomycetota</taxon>
        <taxon>Actinomycetes</taxon>
        <taxon>Streptosporangiales</taxon>
        <taxon>Nocardiopsidaceae</taxon>
        <taxon>Actinorugispora</taxon>
    </lineage>
</organism>
<protein>
    <submittedName>
        <fullName evidence="2">Uncharacterized protein</fullName>
    </submittedName>
</protein>
<dbReference type="Proteomes" id="UP000295281">
    <property type="component" value="Unassembled WGS sequence"/>
</dbReference>
<proteinExistence type="predicted"/>
<dbReference type="AlphaFoldDB" id="A0A4R6V139"/>